<dbReference type="SUPFAM" id="SSF160246">
    <property type="entry name" value="EspE N-terminal domain-like"/>
    <property type="match status" value="1"/>
</dbReference>
<protein>
    <recommendedName>
        <fullName evidence="2">Type II secretion system protein GspE N-terminal domain-containing protein</fullName>
    </recommendedName>
</protein>
<name>X1MGC3_9ZZZZ</name>
<sequence length="173" mass="19998">MDLIQQLIRKKILDKKQGVQLKTEIKESGKTQEEVILEKNIVAEPDLFELKSKVLGIPLKETLPEEIPQDVLSVIPRESVEFYKIIPLSVKKEEGILEVGMVCPENAQAKEALKFLARQQKLKPEIFLITLSDFKNYLSKYRAPKREMEKALERLEEEIKVGRGEKEKVVERV</sequence>
<keyword evidence="1" id="KW-0175">Coiled coil</keyword>
<evidence type="ECO:0000256" key="1">
    <source>
        <dbReference type="SAM" id="Coils"/>
    </source>
</evidence>
<reference evidence="3" key="1">
    <citation type="journal article" date="2014" name="Front. Microbiol.">
        <title>High frequency of phylogenetically diverse reductive dehalogenase-homologous genes in deep subseafloor sedimentary metagenomes.</title>
        <authorList>
            <person name="Kawai M."/>
            <person name="Futagami T."/>
            <person name="Toyoda A."/>
            <person name="Takaki Y."/>
            <person name="Nishi S."/>
            <person name="Hori S."/>
            <person name="Arai W."/>
            <person name="Tsubouchi T."/>
            <person name="Morono Y."/>
            <person name="Uchiyama I."/>
            <person name="Ito T."/>
            <person name="Fujiyama A."/>
            <person name="Inagaki F."/>
            <person name="Takami H."/>
        </authorList>
    </citation>
    <scope>NUCLEOTIDE SEQUENCE</scope>
    <source>
        <strain evidence="3">Expedition CK06-06</strain>
    </source>
</reference>
<evidence type="ECO:0000313" key="3">
    <source>
        <dbReference type="EMBL" id="GAI30692.1"/>
    </source>
</evidence>
<comment type="caution">
    <text evidence="3">The sequence shown here is derived from an EMBL/GenBank/DDBJ whole genome shotgun (WGS) entry which is preliminary data.</text>
</comment>
<dbReference type="Pfam" id="PF05157">
    <property type="entry name" value="MshEN"/>
    <property type="match status" value="1"/>
</dbReference>
<gene>
    <name evidence="3" type="ORF">S06H3_26687</name>
</gene>
<evidence type="ECO:0000259" key="2">
    <source>
        <dbReference type="Pfam" id="PF05157"/>
    </source>
</evidence>
<dbReference type="InterPro" id="IPR037257">
    <property type="entry name" value="T2SS_E_N_sf"/>
</dbReference>
<feature type="coiled-coil region" evidence="1">
    <location>
        <begin position="138"/>
        <end position="172"/>
    </location>
</feature>
<feature type="non-terminal residue" evidence="3">
    <location>
        <position position="173"/>
    </location>
</feature>
<dbReference type="AlphaFoldDB" id="X1MGC3"/>
<accession>X1MGC3</accession>
<dbReference type="EMBL" id="BARV01015445">
    <property type="protein sequence ID" value="GAI30692.1"/>
    <property type="molecule type" value="Genomic_DNA"/>
</dbReference>
<feature type="domain" description="Type II secretion system protein GspE N-terminal" evidence="2">
    <location>
        <begin position="55"/>
        <end position="146"/>
    </location>
</feature>
<organism evidence="3">
    <name type="scientific">marine sediment metagenome</name>
    <dbReference type="NCBI Taxonomy" id="412755"/>
    <lineage>
        <taxon>unclassified sequences</taxon>
        <taxon>metagenomes</taxon>
        <taxon>ecological metagenomes</taxon>
    </lineage>
</organism>
<dbReference type="InterPro" id="IPR007831">
    <property type="entry name" value="T2SS_GspE_N"/>
</dbReference>
<proteinExistence type="predicted"/>